<dbReference type="UniPathway" id="UPA00251">
    <property type="reaction ID" value="UER00318"/>
</dbReference>
<keyword evidence="5" id="KW-0149">Chlorophyll biosynthesis</keyword>
<evidence type="ECO:0000256" key="10">
    <source>
        <dbReference type="ARBA" id="ARBA00047651"/>
    </source>
</evidence>
<dbReference type="GO" id="GO:0004655">
    <property type="term" value="F:porphobilinogen synthase activity"/>
    <property type="evidence" value="ECO:0007669"/>
    <property type="project" value="UniProtKB-EC"/>
</dbReference>
<dbReference type="AlphaFoldDB" id="A0A2J7ZXB1"/>
<dbReference type="PANTHER" id="PTHR11458">
    <property type="entry name" value="DELTA-AMINOLEVULINIC ACID DEHYDRATASE"/>
    <property type="match status" value="1"/>
</dbReference>
<dbReference type="SMART" id="SM01004">
    <property type="entry name" value="ALAD"/>
    <property type="match status" value="1"/>
</dbReference>
<evidence type="ECO:0000256" key="3">
    <source>
        <dbReference type="ARBA" id="ARBA00012053"/>
    </source>
</evidence>
<evidence type="ECO:0000313" key="12">
    <source>
        <dbReference type="Proteomes" id="UP000236333"/>
    </source>
</evidence>
<sequence>MNTQQLRGVRAPASCSRRALVVRNIAEATRPAVVTNGRPRDLPSRPRRNRRSETFRAAVRENIVSPANFILPIFVHEDSAGNVPITSMPGINRLSYGKNVIDHVAEARSYGVNSVVVFPKAAAERGWMNEKEAVLEAMTCFRRAGADIILTYYSIQASKWLAGEK</sequence>
<comment type="pathway">
    <text evidence="1">Porphyrin-containing compound metabolism; protoporphyrin-IX biosynthesis; coproporphyrinogen-III from 5-aminolevulinate: step 1/4.</text>
</comment>
<dbReference type="InterPro" id="IPR013785">
    <property type="entry name" value="Aldolase_TIM"/>
</dbReference>
<dbReference type="GO" id="GO:0008270">
    <property type="term" value="F:zinc ion binding"/>
    <property type="evidence" value="ECO:0007669"/>
    <property type="project" value="TreeGrafter"/>
</dbReference>
<evidence type="ECO:0000256" key="9">
    <source>
        <dbReference type="ARBA" id="ARBA00032837"/>
    </source>
</evidence>
<dbReference type="Proteomes" id="UP000236333">
    <property type="component" value="Unassembled WGS sequence"/>
</dbReference>
<dbReference type="Pfam" id="PF00490">
    <property type="entry name" value="ALAD"/>
    <property type="match status" value="2"/>
</dbReference>
<keyword evidence="7" id="KW-0627">Porphyrin biosynthesis</keyword>
<keyword evidence="4" id="KW-0350">Heme biosynthesis</keyword>
<dbReference type="InterPro" id="IPR001731">
    <property type="entry name" value="ALAD"/>
</dbReference>
<dbReference type="PANTHER" id="PTHR11458:SF0">
    <property type="entry name" value="DELTA-AMINOLEVULINIC ACID DEHYDRATASE"/>
    <property type="match status" value="1"/>
</dbReference>
<dbReference type="GO" id="GO:0006782">
    <property type="term" value="P:protoporphyrinogen IX biosynthetic process"/>
    <property type="evidence" value="ECO:0007669"/>
    <property type="project" value="UniProtKB-UniPathway"/>
</dbReference>
<evidence type="ECO:0000256" key="1">
    <source>
        <dbReference type="ARBA" id="ARBA00004694"/>
    </source>
</evidence>
<dbReference type="EC" id="4.2.1.24" evidence="3"/>
<organism evidence="11 12">
    <name type="scientific">Tetrabaena socialis</name>
    <dbReference type="NCBI Taxonomy" id="47790"/>
    <lineage>
        <taxon>Eukaryota</taxon>
        <taxon>Viridiplantae</taxon>
        <taxon>Chlorophyta</taxon>
        <taxon>core chlorophytes</taxon>
        <taxon>Chlorophyceae</taxon>
        <taxon>CS clade</taxon>
        <taxon>Chlamydomonadales</taxon>
        <taxon>Tetrabaenaceae</taxon>
        <taxon>Tetrabaena</taxon>
    </lineage>
</organism>
<dbReference type="EMBL" id="PGGS01000351">
    <property type="protein sequence ID" value="PNH04897.1"/>
    <property type="molecule type" value="Genomic_DNA"/>
</dbReference>
<proteinExistence type="inferred from homology"/>
<dbReference type="Gene3D" id="3.20.20.70">
    <property type="entry name" value="Aldolase class I"/>
    <property type="match status" value="2"/>
</dbReference>
<evidence type="ECO:0000256" key="4">
    <source>
        <dbReference type="ARBA" id="ARBA00023133"/>
    </source>
</evidence>
<dbReference type="GO" id="GO:0005829">
    <property type="term" value="C:cytosol"/>
    <property type="evidence" value="ECO:0007669"/>
    <property type="project" value="TreeGrafter"/>
</dbReference>
<keyword evidence="6" id="KW-0456">Lyase</keyword>
<dbReference type="SUPFAM" id="SSF51569">
    <property type="entry name" value="Aldolase"/>
    <property type="match status" value="2"/>
</dbReference>
<dbReference type="OrthoDB" id="1530at2759"/>
<evidence type="ECO:0000313" key="11">
    <source>
        <dbReference type="EMBL" id="PNH04897.1"/>
    </source>
</evidence>
<evidence type="ECO:0000256" key="5">
    <source>
        <dbReference type="ARBA" id="ARBA00023171"/>
    </source>
</evidence>
<name>A0A2J7ZXB1_9CHLO</name>
<evidence type="ECO:0000256" key="2">
    <source>
        <dbReference type="ARBA" id="ARBA00008055"/>
    </source>
</evidence>
<comment type="caution">
    <text evidence="11">The sequence shown here is derived from an EMBL/GenBank/DDBJ whole genome shotgun (WGS) entry which is preliminary data.</text>
</comment>
<protein>
    <recommendedName>
        <fullName evidence="3">porphobilinogen synthase</fullName>
        <ecNumber evidence="3">4.2.1.24</ecNumber>
    </recommendedName>
    <alternativeName>
        <fullName evidence="9">Porphobilinogen synthase</fullName>
    </alternativeName>
</protein>
<keyword evidence="12" id="KW-1185">Reference proteome</keyword>
<dbReference type="GO" id="GO:0015995">
    <property type="term" value="P:chlorophyll biosynthetic process"/>
    <property type="evidence" value="ECO:0007669"/>
    <property type="project" value="UniProtKB-KW"/>
</dbReference>
<reference evidence="11 12" key="1">
    <citation type="journal article" date="2017" name="Mol. Biol. Evol.">
        <title>The 4-celled Tetrabaena socialis nuclear genome reveals the essential components for genetic control of cell number at the origin of multicellularity in the volvocine lineage.</title>
        <authorList>
            <person name="Featherston J."/>
            <person name="Arakaki Y."/>
            <person name="Hanschen E.R."/>
            <person name="Ferris P.J."/>
            <person name="Michod R.E."/>
            <person name="Olson B.J.S.C."/>
            <person name="Nozaki H."/>
            <person name="Durand P.M."/>
        </authorList>
    </citation>
    <scope>NUCLEOTIDE SEQUENCE [LARGE SCALE GENOMIC DNA]</scope>
    <source>
        <strain evidence="11 12">NIES-571</strain>
    </source>
</reference>
<comment type="function">
    <text evidence="8">Catalyzes an early step in the biosynthesis of tetrapyrroles. Binds two molecules of 5-aminolevulinate per subunit, each at a distinct site, and catalyzes their condensation to form porphobilinogen.</text>
</comment>
<evidence type="ECO:0000256" key="7">
    <source>
        <dbReference type="ARBA" id="ARBA00023244"/>
    </source>
</evidence>
<gene>
    <name evidence="11" type="ORF">TSOC_008860</name>
</gene>
<comment type="catalytic activity">
    <reaction evidence="10">
        <text>2 5-aminolevulinate = porphobilinogen + 2 H2O + H(+)</text>
        <dbReference type="Rhea" id="RHEA:24064"/>
        <dbReference type="ChEBI" id="CHEBI:15377"/>
        <dbReference type="ChEBI" id="CHEBI:15378"/>
        <dbReference type="ChEBI" id="CHEBI:58126"/>
        <dbReference type="ChEBI" id="CHEBI:356416"/>
        <dbReference type="EC" id="4.2.1.24"/>
    </reaction>
</comment>
<accession>A0A2J7ZXB1</accession>
<comment type="similarity">
    <text evidence="2">Belongs to the ALAD family.</text>
</comment>
<evidence type="ECO:0000256" key="8">
    <source>
        <dbReference type="ARBA" id="ARBA00025628"/>
    </source>
</evidence>
<evidence type="ECO:0000256" key="6">
    <source>
        <dbReference type="ARBA" id="ARBA00023239"/>
    </source>
</evidence>